<sequence>MNEPDWIKSKVDYDDIVVVFGGFLRSGESDLLCLVFDFKVLLLAGIATLAGTMEWSLSLLLNNQHMLRIAQREIDKQIGNNRFVDASIIYRLPYIRWIIDETLRLYPPIPLLLSHELSEDCIIRGYDIPCGTMMLVNQWAIHPLLARPSKLTVRVLGSTLGLLIQCFDWERPSKKIVDMTEGPGLTMPKAKPLVAKCSPRFGPTLIY</sequence>
<evidence type="ECO:0000313" key="2">
    <source>
        <dbReference type="Proteomes" id="UP001056120"/>
    </source>
</evidence>
<dbReference type="Proteomes" id="UP001056120">
    <property type="component" value="Linkage Group LG10"/>
</dbReference>
<organism evidence="1 2">
    <name type="scientific">Smallanthus sonchifolius</name>
    <dbReference type="NCBI Taxonomy" id="185202"/>
    <lineage>
        <taxon>Eukaryota</taxon>
        <taxon>Viridiplantae</taxon>
        <taxon>Streptophyta</taxon>
        <taxon>Embryophyta</taxon>
        <taxon>Tracheophyta</taxon>
        <taxon>Spermatophyta</taxon>
        <taxon>Magnoliopsida</taxon>
        <taxon>eudicotyledons</taxon>
        <taxon>Gunneridae</taxon>
        <taxon>Pentapetalae</taxon>
        <taxon>asterids</taxon>
        <taxon>campanulids</taxon>
        <taxon>Asterales</taxon>
        <taxon>Asteraceae</taxon>
        <taxon>Asteroideae</taxon>
        <taxon>Heliantheae alliance</taxon>
        <taxon>Millerieae</taxon>
        <taxon>Smallanthus</taxon>
    </lineage>
</organism>
<gene>
    <name evidence="1" type="ORF">L1987_30565</name>
</gene>
<protein>
    <submittedName>
        <fullName evidence="1">Uncharacterized protein</fullName>
    </submittedName>
</protein>
<reference evidence="2" key="1">
    <citation type="journal article" date="2022" name="Mol. Ecol. Resour.">
        <title>The genomes of chicory, endive, great burdock and yacon provide insights into Asteraceae palaeo-polyploidization history and plant inulin production.</title>
        <authorList>
            <person name="Fan W."/>
            <person name="Wang S."/>
            <person name="Wang H."/>
            <person name="Wang A."/>
            <person name="Jiang F."/>
            <person name="Liu H."/>
            <person name="Zhao H."/>
            <person name="Xu D."/>
            <person name="Zhang Y."/>
        </authorList>
    </citation>
    <scope>NUCLEOTIDE SEQUENCE [LARGE SCALE GENOMIC DNA]</scope>
    <source>
        <strain evidence="2">cv. Yunnan</strain>
    </source>
</reference>
<comment type="caution">
    <text evidence="1">The sequence shown here is derived from an EMBL/GenBank/DDBJ whole genome shotgun (WGS) entry which is preliminary data.</text>
</comment>
<keyword evidence="2" id="KW-1185">Reference proteome</keyword>
<dbReference type="EMBL" id="CM042027">
    <property type="protein sequence ID" value="KAI3802433.1"/>
    <property type="molecule type" value="Genomic_DNA"/>
</dbReference>
<name>A0ACB9I2I7_9ASTR</name>
<reference evidence="1 2" key="2">
    <citation type="journal article" date="2022" name="Mol. Ecol. Resour.">
        <title>The genomes of chicory, endive, great burdock and yacon provide insights into Asteraceae paleo-polyploidization history and plant inulin production.</title>
        <authorList>
            <person name="Fan W."/>
            <person name="Wang S."/>
            <person name="Wang H."/>
            <person name="Wang A."/>
            <person name="Jiang F."/>
            <person name="Liu H."/>
            <person name="Zhao H."/>
            <person name="Xu D."/>
            <person name="Zhang Y."/>
        </authorList>
    </citation>
    <scope>NUCLEOTIDE SEQUENCE [LARGE SCALE GENOMIC DNA]</scope>
    <source>
        <strain evidence="2">cv. Yunnan</strain>
        <tissue evidence="1">Leaves</tissue>
    </source>
</reference>
<proteinExistence type="predicted"/>
<evidence type="ECO:0000313" key="1">
    <source>
        <dbReference type="EMBL" id="KAI3802433.1"/>
    </source>
</evidence>
<accession>A0ACB9I2I7</accession>